<dbReference type="OrthoDB" id="280897at2"/>
<keyword evidence="1" id="KW-0732">Signal</keyword>
<protein>
    <recommendedName>
        <fullName evidence="4">Cytochrome c domain-containing protein</fullName>
    </recommendedName>
</protein>
<feature type="chain" id="PRO_5002084604" description="Cytochrome c domain-containing protein" evidence="1">
    <location>
        <begin position="25"/>
        <end position="502"/>
    </location>
</feature>
<dbReference type="Proteomes" id="UP000030960">
    <property type="component" value="Unassembled WGS sequence"/>
</dbReference>
<gene>
    <name evidence="2" type="ORF">OA50_04387</name>
</gene>
<proteinExistence type="predicted"/>
<evidence type="ECO:0008006" key="4">
    <source>
        <dbReference type="Google" id="ProtNLM"/>
    </source>
</evidence>
<evidence type="ECO:0000256" key="1">
    <source>
        <dbReference type="SAM" id="SignalP"/>
    </source>
</evidence>
<evidence type="ECO:0000313" key="3">
    <source>
        <dbReference type="Proteomes" id="UP000030960"/>
    </source>
</evidence>
<reference evidence="2 3" key="1">
    <citation type="submission" date="2014-10" db="EMBL/GenBank/DDBJ databases">
        <title>Genome sequence of Ponticoccus sp. strain UMTAT08 isolated from clonal culture of toxic dinoflagellate Alexandrium tamiyavanichii.</title>
        <authorList>
            <person name="Gan H.Y."/>
            <person name="Muhd D.-D."/>
            <person name="Mohd Noor M.E."/>
            <person name="Yeong Y.S."/>
            <person name="Usup G."/>
        </authorList>
    </citation>
    <scope>NUCLEOTIDE SEQUENCE [LARGE SCALE GENOMIC DNA]</scope>
    <source>
        <strain evidence="2 3">UMTAT08</strain>
    </source>
</reference>
<keyword evidence="3" id="KW-1185">Reference proteome</keyword>
<evidence type="ECO:0000313" key="2">
    <source>
        <dbReference type="EMBL" id="KHQ51020.1"/>
    </source>
</evidence>
<dbReference type="EMBL" id="JSUQ01000020">
    <property type="protein sequence ID" value="KHQ51020.1"/>
    <property type="molecule type" value="Genomic_DNA"/>
</dbReference>
<name>A0A0B3RIC7_9RHOB</name>
<comment type="caution">
    <text evidence="2">The sequence shown here is derived from an EMBL/GenBank/DDBJ whole genome shotgun (WGS) entry which is preliminary data.</text>
</comment>
<feature type="signal peptide" evidence="1">
    <location>
        <begin position="1"/>
        <end position="24"/>
    </location>
</feature>
<sequence>MNSLNKSRPLLALALAGLPLTALAQDYGVDMPAEPAPGVRFPTPEAEIDAWIRAEPQNSDAIHAHAWGIWAGLTKPVEGEGAYARLTYQTWLTEADVIDVFTGESPVDQFRLGESNQMFKHGLVDGFLANAAQEKKDGTEPVKNAAGIIVNTDVLENVAYSPPSAQYLLDTGTGKPEVLDRLLEQGDKVRFPDAAVNVKPVYKLITDDRITEWTGADGQTRRLYAFTAWPGEPDLANWTPDMKQGGYPETLWQQCVYVDLDLEGPTTSTGVDVNCKSPSEGNIYSVDDFIAVDLKKEDAAFVNKSTGDSSDLTDGETSIALLVAMHVTSRETTQWTWQTFWWEADAARPNTPSSAAVASARPDTLTTQAAHYAMAPAYSMLVPAQPLVGGKNVGALVTAFNPYLEAGFGTPVIGITETVQIPDGAGGWTTTTTDMGIQTNCMTCHGLAAWGGRGTGYAANFYVPRDYWVFDTALDVDFAWSVQAIGEAVEKAEKKKADAASE</sequence>
<dbReference type="AlphaFoldDB" id="A0A0B3RIC7"/>
<dbReference type="RefSeq" id="WP_139022686.1">
    <property type="nucleotide sequence ID" value="NZ_JSUQ01000020.1"/>
</dbReference>
<accession>A0A0B3RIC7</accession>
<organism evidence="2 3">
    <name type="scientific">Mameliella alba</name>
    <dbReference type="NCBI Taxonomy" id="561184"/>
    <lineage>
        <taxon>Bacteria</taxon>
        <taxon>Pseudomonadati</taxon>
        <taxon>Pseudomonadota</taxon>
        <taxon>Alphaproteobacteria</taxon>
        <taxon>Rhodobacterales</taxon>
        <taxon>Roseobacteraceae</taxon>
        <taxon>Mameliella</taxon>
    </lineage>
</organism>